<dbReference type="EMBL" id="GL870989">
    <property type="protein sequence ID" value="EGC37858.1"/>
    <property type="molecule type" value="Genomic_DNA"/>
</dbReference>
<dbReference type="PANTHER" id="PTHR42748">
    <property type="entry name" value="NITROGEN METABOLITE REPRESSION PROTEIN NMRA FAMILY MEMBER"/>
    <property type="match status" value="1"/>
</dbReference>
<evidence type="ECO:0000256" key="2">
    <source>
        <dbReference type="ARBA" id="ARBA00022857"/>
    </source>
</evidence>
<dbReference type="Pfam" id="PF05368">
    <property type="entry name" value="NmrA"/>
    <property type="match status" value="1"/>
</dbReference>
<comment type="similarity">
    <text evidence="1">Belongs to the NmrA-type oxidoreductase family.</text>
</comment>
<dbReference type="STRING" id="5786.F0ZDX4"/>
<dbReference type="GeneID" id="10503204"/>
<dbReference type="InterPro" id="IPR008030">
    <property type="entry name" value="NmrA-like"/>
</dbReference>
<evidence type="ECO:0000256" key="1">
    <source>
        <dbReference type="ARBA" id="ARBA00006328"/>
    </source>
</evidence>
<organism evidence="4 5">
    <name type="scientific">Dictyostelium purpureum</name>
    <name type="common">Slime mold</name>
    <dbReference type="NCBI Taxonomy" id="5786"/>
    <lineage>
        <taxon>Eukaryota</taxon>
        <taxon>Amoebozoa</taxon>
        <taxon>Evosea</taxon>
        <taxon>Eumycetozoa</taxon>
        <taxon>Dictyostelia</taxon>
        <taxon>Dictyosteliales</taxon>
        <taxon>Dictyosteliaceae</taxon>
        <taxon>Dictyostelium</taxon>
    </lineage>
</organism>
<dbReference type="OrthoDB" id="3358371at2759"/>
<name>F0ZDX4_DICPU</name>
<evidence type="ECO:0000313" key="4">
    <source>
        <dbReference type="EMBL" id="EGC37858.1"/>
    </source>
</evidence>
<dbReference type="VEuPathDB" id="AmoebaDB:DICPUDRAFT_91538"/>
<dbReference type="InterPro" id="IPR051164">
    <property type="entry name" value="NmrA-like_oxidored"/>
</dbReference>
<gene>
    <name evidence="4" type="ORF">DICPUDRAFT_91538</name>
</gene>
<dbReference type="SUPFAM" id="SSF51735">
    <property type="entry name" value="NAD(P)-binding Rossmann-fold domains"/>
    <property type="match status" value="1"/>
</dbReference>
<dbReference type="Gene3D" id="3.40.50.720">
    <property type="entry name" value="NAD(P)-binding Rossmann-like Domain"/>
    <property type="match status" value="1"/>
</dbReference>
<evidence type="ECO:0000259" key="3">
    <source>
        <dbReference type="Pfam" id="PF05368"/>
    </source>
</evidence>
<dbReference type="Proteomes" id="UP000001064">
    <property type="component" value="Unassembled WGS sequence"/>
</dbReference>
<feature type="domain" description="NmrA-like" evidence="3">
    <location>
        <begin position="2"/>
        <end position="216"/>
    </location>
</feature>
<dbReference type="InterPro" id="IPR036291">
    <property type="entry name" value="NAD(P)-bd_dom_sf"/>
</dbReference>
<reference evidence="5" key="1">
    <citation type="journal article" date="2011" name="Genome Biol.">
        <title>Comparative genomics of the social amoebae Dictyostelium discoideum and Dictyostelium purpureum.</title>
        <authorList>
            <consortium name="US DOE Joint Genome Institute (JGI-PGF)"/>
            <person name="Sucgang R."/>
            <person name="Kuo A."/>
            <person name="Tian X."/>
            <person name="Salerno W."/>
            <person name="Parikh A."/>
            <person name="Feasley C.L."/>
            <person name="Dalin E."/>
            <person name="Tu H."/>
            <person name="Huang E."/>
            <person name="Barry K."/>
            <person name="Lindquist E."/>
            <person name="Shapiro H."/>
            <person name="Bruce D."/>
            <person name="Schmutz J."/>
            <person name="Salamov A."/>
            <person name="Fey P."/>
            <person name="Gaudet P."/>
            <person name="Anjard C."/>
            <person name="Babu M.M."/>
            <person name="Basu S."/>
            <person name="Bushmanova Y."/>
            <person name="van der Wel H."/>
            <person name="Katoh-Kurasawa M."/>
            <person name="Dinh C."/>
            <person name="Coutinho P.M."/>
            <person name="Saito T."/>
            <person name="Elias M."/>
            <person name="Schaap P."/>
            <person name="Kay R.R."/>
            <person name="Henrissat B."/>
            <person name="Eichinger L."/>
            <person name="Rivero F."/>
            <person name="Putnam N.H."/>
            <person name="West C.M."/>
            <person name="Loomis W.F."/>
            <person name="Chisholm R.L."/>
            <person name="Shaulsky G."/>
            <person name="Strassmann J.E."/>
            <person name="Queller D.C."/>
            <person name="Kuspa A."/>
            <person name="Grigoriev I.V."/>
        </authorList>
    </citation>
    <scope>NUCLEOTIDE SEQUENCE [LARGE SCALE GENOMIC DNA]</scope>
    <source>
        <strain evidence="5">QSDP1</strain>
    </source>
</reference>
<dbReference type="PANTHER" id="PTHR42748:SF4">
    <property type="entry name" value="NMRA-LIKE DOMAIN-CONTAINING PROTEIN-RELATED"/>
    <property type="match status" value="1"/>
</dbReference>
<proteinExistence type="inferred from homology"/>
<dbReference type="InParanoid" id="F0ZDX4"/>
<dbReference type="RefSeq" id="XP_003285608.1">
    <property type="nucleotide sequence ID" value="XM_003285560.1"/>
</dbReference>
<protein>
    <recommendedName>
        <fullName evidence="3">NmrA-like domain-containing protein</fullName>
    </recommendedName>
</protein>
<dbReference type="KEGG" id="dpp:DICPUDRAFT_91538"/>
<keyword evidence="2" id="KW-0521">NADP</keyword>
<dbReference type="AlphaFoldDB" id="F0ZDX4"/>
<sequence length="224" mass="24417">MSKIVSVFGATGDQGGSVARALLKDGKFKVRALTRNPNSEASKKLKAEGCEVVKCDIAGSKQDIETAIKGSYGVFLITISIFQDKENGKKVADACFDAGVEHLVFSSILGSLRAVILPNFNPKAEIEDHIKELSKKKPQFISSFVHDRNESFVTPSSSMFNQNIFKLEKRSDGVSYSISHTEQPSNIPKVEDLGPLVSSILNDPNKYSGVVEHFPNSAPMRVVL</sequence>
<keyword evidence="5" id="KW-1185">Reference proteome</keyword>
<accession>F0ZDX4</accession>
<evidence type="ECO:0000313" key="5">
    <source>
        <dbReference type="Proteomes" id="UP000001064"/>
    </source>
</evidence>
<dbReference type="GO" id="GO:0005634">
    <property type="term" value="C:nucleus"/>
    <property type="evidence" value="ECO:0000318"/>
    <property type="project" value="GO_Central"/>
</dbReference>